<dbReference type="EMBL" id="CAJOBZ010000049">
    <property type="protein sequence ID" value="CAF4915792.1"/>
    <property type="molecule type" value="Genomic_DNA"/>
</dbReference>
<name>A0A821VZD8_9NEOP</name>
<organism evidence="1 2">
    <name type="scientific">Pieris macdunnoughi</name>
    <dbReference type="NCBI Taxonomy" id="345717"/>
    <lineage>
        <taxon>Eukaryota</taxon>
        <taxon>Metazoa</taxon>
        <taxon>Ecdysozoa</taxon>
        <taxon>Arthropoda</taxon>
        <taxon>Hexapoda</taxon>
        <taxon>Insecta</taxon>
        <taxon>Pterygota</taxon>
        <taxon>Neoptera</taxon>
        <taxon>Endopterygota</taxon>
        <taxon>Lepidoptera</taxon>
        <taxon>Glossata</taxon>
        <taxon>Ditrysia</taxon>
        <taxon>Papilionoidea</taxon>
        <taxon>Pieridae</taxon>
        <taxon>Pierinae</taxon>
        <taxon>Pieris</taxon>
    </lineage>
</organism>
<dbReference type="Proteomes" id="UP000663880">
    <property type="component" value="Unassembled WGS sequence"/>
</dbReference>
<keyword evidence="2" id="KW-1185">Reference proteome</keyword>
<protein>
    <submittedName>
        <fullName evidence="1">Uncharacterized protein</fullName>
    </submittedName>
</protein>
<dbReference type="OrthoDB" id="6898886at2759"/>
<sequence length="92" mass="10619">MGRYVSSNKAIWRIFSFAIHERYPTVVHLENGQRVYFNESNAADRAARPPSTTLTSFFTVCHTDDFARTLLYADMPRYYIWNASSNVVSKCS</sequence>
<reference evidence="1" key="1">
    <citation type="submission" date="2021-02" db="EMBL/GenBank/DDBJ databases">
        <authorList>
            <person name="Steward A R."/>
        </authorList>
    </citation>
    <scope>NUCLEOTIDE SEQUENCE</scope>
</reference>
<proteinExistence type="predicted"/>
<evidence type="ECO:0000313" key="1">
    <source>
        <dbReference type="EMBL" id="CAF4915792.1"/>
    </source>
</evidence>
<comment type="caution">
    <text evidence="1">The sequence shown here is derived from an EMBL/GenBank/DDBJ whole genome shotgun (WGS) entry which is preliminary data.</text>
</comment>
<accession>A0A821VZD8</accession>
<evidence type="ECO:0000313" key="2">
    <source>
        <dbReference type="Proteomes" id="UP000663880"/>
    </source>
</evidence>
<dbReference type="AlphaFoldDB" id="A0A821VZD8"/>
<gene>
    <name evidence="1" type="ORF">PMACD_LOCUS12567</name>
</gene>